<accession>A0AAV7KBH2</accession>
<feature type="region of interest" description="Disordered" evidence="1">
    <location>
        <begin position="366"/>
        <end position="388"/>
    </location>
</feature>
<evidence type="ECO:0000313" key="3">
    <source>
        <dbReference type="Proteomes" id="UP001165289"/>
    </source>
</evidence>
<name>A0AAV7KBH2_9METZ</name>
<feature type="compositionally biased region" description="Basic and acidic residues" evidence="1">
    <location>
        <begin position="376"/>
        <end position="388"/>
    </location>
</feature>
<feature type="region of interest" description="Disordered" evidence="1">
    <location>
        <begin position="269"/>
        <end position="329"/>
    </location>
</feature>
<reference evidence="2 3" key="1">
    <citation type="journal article" date="2023" name="BMC Biol.">
        <title>The compact genome of the sponge Oopsacas minuta (Hexactinellida) is lacking key metazoan core genes.</title>
        <authorList>
            <person name="Santini S."/>
            <person name="Schenkelaars Q."/>
            <person name="Jourda C."/>
            <person name="Duchesne M."/>
            <person name="Belahbib H."/>
            <person name="Rocher C."/>
            <person name="Selva M."/>
            <person name="Riesgo A."/>
            <person name="Vervoort M."/>
            <person name="Leys S.P."/>
            <person name="Kodjabachian L."/>
            <person name="Le Bivic A."/>
            <person name="Borchiellini C."/>
            <person name="Claverie J.M."/>
            <person name="Renard E."/>
        </authorList>
    </citation>
    <scope>NUCLEOTIDE SEQUENCE [LARGE SCALE GENOMIC DNA]</scope>
    <source>
        <strain evidence="2">SPO-2</strain>
    </source>
</reference>
<feature type="compositionally biased region" description="Polar residues" evidence="1">
    <location>
        <begin position="104"/>
        <end position="122"/>
    </location>
</feature>
<feature type="compositionally biased region" description="Polar residues" evidence="1">
    <location>
        <begin position="53"/>
        <end position="64"/>
    </location>
</feature>
<feature type="compositionally biased region" description="Polar residues" evidence="1">
    <location>
        <begin position="533"/>
        <end position="559"/>
    </location>
</feature>
<evidence type="ECO:0000313" key="2">
    <source>
        <dbReference type="EMBL" id="KAI6657969.1"/>
    </source>
</evidence>
<keyword evidence="3" id="KW-1185">Reference proteome</keyword>
<dbReference type="Proteomes" id="UP001165289">
    <property type="component" value="Unassembled WGS sequence"/>
</dbReference>
<organism evidence="2 3">
    <name type="scientific">Oopsacas minuta</name>
    <dbReference type="NCBI Taxonomy" id="111878"/>
    <lineage>
        <taxon>Eukaryota</taxon>
        <taxon>Metazoa</taxon>
        <taxon>Porifera</taxon>
        <taxon>Hexactinellida</taxon>
        <taxon>Hexasterophora</taxon>
        <taxon>Lyssacinosida</taxon>
        <taxon>Leucopsacidae</taxon>
        <taxon>Oopsacas</taxon>
    </lineage>
</organism>
<feature type="region of interest" description="Disordered" evidence="1">
    <location>
        <begin position="400"/>
        <end position="430"/>
    </location>
</feature>
<proteinExistence type="predicted"/>
<feature type="compositionally biased region" description="Basic and acidic residues" evidence="1">
    <location>
        <begin position="65"/>
        <end position="80"/>
    </location>
</feature>
<feature type="compositionally biased region" description="Polar residues" evidence="1">
    <location>
        <begin position="270"/>
        <end position="289"/>
    </location>
</feature>
<feature type="region of interest" description="Disordered" evidence="1">
    <location>
        <begin position="174"/>
        <end position="230"/>
    </location>
</feature>
<sequence>MIEIFLITIAAFSTLTFLTFLCVRNKYDVQTPMRKSNSFQIEGAENGMKIQPRNKNSPKNQPKFNDNDPCFKDKSSDIEKGLVNSNATNSCSTQRAESDKDSDSSLFSPNLNATIQSNSHPQESVVFANPRTTKHSHREMALPLPPHLQHIESNSDQFLQRSYSDAEKSILAQVKASNSSGPHPEHPLEISTSKRSLIPLPSTPNDVITQRQPPPVLKRGKSHNELDTVPGNVDLGYEALTMDRNVLNKRNSSDVMKESYPRPKHYAQLKKNSYHGSLSDVTPPNSARVQRSFDFSPKNTKRRRAVSNGPESSPFHPPIISTTVSQNNTDKRVIESTKPNQYASELKPILSVIINDMNRRTLEDSLSPVDEFDSSPTHRHDSSDTSEIHENSIYNLNELSTLSSPEVSSSSQSKKRDTSESNSSSDDYSIHENNLYESIEGELDRNAPHSVMSGQGSLSEQNNSVFYSELERKESDNQPNRQHSTYYDSITLMRIEDSDESNGSTKANEESNYGKFVKNSIKGLEDYDTLTHFPSTSPKCNNQYRSSPESLSPSKNDMNTPPDEDMKQHQYDYLSKRAEDDIFRSNIIARTRKSIHDYEKINEDDLVNLKQFPGRGEIGPF</sequence>
<dbReference type="AlphaFoldDB" id="A0AAV7KBH2"/>
<comment type="caution">
    <text evidence="2">The sequence shown here is derived from an EMBL/GenBank/DDBJ whole genome shotgun (WGS) entry which is preliminary data.</text>
</comment>
<feature type="region of interest" description="Disordered" evidence="1">
    <location>
        <begin position="533"/>
        <end position="566"/>
    </location>
</feature>
<evidence type="ECO:0000256" key="1">
    <source>
        <dbReference type="SAM" id="MobiDB-lite"/>
    </source>
</evidence>
<protein>
    <submittedName>
        <fullName evidence="2">Uncharacterized protein</fullName>
    </submittedName>
</protein>
<feature type="compositionally biased region" description="Low complexity" evidence="1">
    <location>
        <begin position="400"/>
        <end position="412"/>
    </location>
</feature>
<feature type="region of interest" description="Disordered" evidence="1">
    <location>
        <begin position="38"/>
        <end position="124"/>
    </location>
</feature>
<gene>
    <name evidence="2" type="ORF">LOD99_15686</name>
</gene>
<dbReference type="EMBL" id="JAKMXF010000110">
    <property type="protein sequence ID" value="KAI6657969.1"/>
    <property type="molecule type" value="Genomic_DNA"/>
</dbReference>
<feature type="compositionally biased region" description="Polar residues" evidence="1">
    <location>
        <begin position="83"/>
        <end position="95"/>
    </location>
</feature>